<dbReference type="STRING" id="68895.RR42_s2273"/>
<dbReference type="Pfam" id="PF11843">
    <property type="entry name" value="DUF3363"/>
    <property type="match status" value="1"/>
</dbReference>
<accession>A0A0C4YMR5</accession>
<name>A0A0C4YMR5_9BURK</name>
<gene>
    <name evidence="1" type="ORF">RR42_s2273</name>
</gene>
<evidence type="ECO:0000313" key="1">
    <source>
        <dbReference type="EMBL" id="AJG23855.1"/>
    </source>
</evidence>
<reference evidence="1 2" key="1">
    <citation type="journal article" date="2015" name="Genome Announc.">
        <title>Complete Genome Sequence of Cupriavidus basilensis 4G11, Isolated from the Oak Ridge Field Research Center Site.</title>
        <authorList>
            <person name="Ray J."/>
            <person name="Waters R.J."/>
            <person name="Skerker J.M."/>
            <person name="Kuehl J.V."/>
            <person name="Price M.N."/>
            <person name="Huang J."/>
            <person name="Chakraborty R."/>
            <person name="Arkin A.P."/>
            <person name="Deutschbauer A."/>
        </authorList>
    </citation>
    <scope>NUCLEOTIDE SEQUENCE [LARGE SCALE GENOMIC DNA]</scope>
    <source>
        <strain evidence="1">4G11</strain>
    </source>
</reference>
<dbReference type="InterPro" id="IPR021795">
    <property type="entry name" value="DUF3363"/>
</dbReference>
<sequence>MRSNCDFGEFDVVSRMLSIHGLDVAFQQLSKSVLTERIRLEIKVFWQCDWFYTLCTSLARFLFLNNRADHHLAIEQGRAKERRDPQEVVAAHVRRLEALRRAGIVARISEGLWKVPDDLAERGRRYDAQRLGGVAVELKSHLPIERQARVIGATWLDQQLICRGRGLGDLGFGGDAKQAMQQRADFLEELGLAQRRGQRVILARNLLGTRRNRELAQAAKDIAAETGLEHRPMADGQRVAGIYRRSVMLASGRYAMLDDSMGFSMVPWRQWPQSGAERGLIVRRRGRVDEAWLGAAYLRRVHKRAAAEHTLGPPCYPTASPRCGLDIEVPYLASLRSLYTHAHSVEPSASGLRDCWVPPDQRTQRRALMRVLRDEVQCRVDRGQLLVHVGQWLYEPPGDHRDWDVEIPTHDGMVTKATPPLGPRGRATSTGNAAHVDLNASAPIFFDQTAGRLPMLMSCCSYGRIAILHEPLVVIRLPNHPERPEGPEGPFEGQVRKLSACELPISLCSIRVRSLRMPKTATAQAATTIGTASARKICPSPHPQPIMVAPIKPLAIAPKRPKPCIQLIPVERAAVGNDMAESACKPVIDPWKKHPKANINTHKAPKFLGATLREARNAPAIRNVGTSTQCGRTRSMIAPIQIDPIGPPSVIRVVMTTPCPRVKPASLAMTGSQLTITYVAHTPMKYATHNKNVPMA</sequence>
<evidence type="ECO:0000313" key="2">
    <source>
        <dbReference type="Proteomes" id="UP000031843"/>
    </source>
</evidence>
<organism evidence="1 2">
    <name type="scientific">Cupriavidus basilensis</name>
    <dbReference type="NCBI Taxonomy" id="68895"/>
    <lineage>
        <taxon>Bacteria</taxon>
        <taxon>Pseudomonadati</taxon>
        <taxon>Pseudomonadota</taxon>
        <taxon>Betaproteobacteria</taxon>
        <taxon>Burkholderiales</taxon>
        <taxon>Burkholderiaceae</taxon>
        <taxon>Cupriavidus</taxon>
    </lineage>
</organism>
<keyword evidence="2" id="KW-1185">Reference proteome</keyword>
<protein>
    <submittedName>
        <fullName evidence="1">Type IV secretory pathway, VirD2 components (Relaxase)</fullName>
    </submittedName>
</protein>
<dbReference type="EMBL" id="CP010537">
    <property type="protein sequence ID" value="AJG23855.1"/>
    <property type="molecule type" value="Genomic_DNA"/>
</dbReference>
<proteinExistence type="predicted"/>
<dbReference type="AlphaFoldDB" id="A0A0C4YMR5"/>
<dbReference type="KEGG" id="cbw:RR42_s2273"/>
<dbReference type="Proteomes" id="UP000031843">
    <property type="component" value="Chromosome secondary"/>
</dbReference>